<reference evidence="2 3" key="1">
    <citation type="journal article" date="2015" name="Sci. Rep.">
        <title>Chromosome-level genome map provides insights into diverse defense mechanisms in the medicinal fungus Ganoderma sinense.</title>
        <authorList>
            <person name="Zhu Y."/>
            <person name="Xu J."/>
            <person name="Sun C."/>
            <person name="Zhou S."/>
            <person name="Xu H."/>
            <person name="Nelson D.R."/>
            <person name="Qian J."/>
            <person name="Song J."/>
            <person name="Luo H."/>
            <person name="Xiang L."/>
            <person name="Li Y."/>
            <person name="Xu Z."/>
            <person name="Ji A."/>
            <person name="Wang L."/>
            <person name="Lu S."/>
            <person name="Hayward A."/>
            <person name="Sun W."/>
            <person name="Li X."/>
            <person name="Schwartz D.C."/>
            <person name="Wang Y."/>
            <person name="Chen S."/>
        </authorList>
    </citation>
    <scope>NUCLEOTIDE SEQUENCE [LARGE SCALE GENOMIC DNA]</scope>
    <source>
        <strain evidence="2 3">ZZ0214-1</strain>
    </source>
</reference>
<comment type="caution">
    <text evidence="2">The sequence shown here is derived from an EMBL/GenBank/DDBJ whole genome shotgun (WGS) entry which is preliminary data.</text>
</comment>
<evidence type="ECO:0000256" key="1">
    <source>
        <dbReference type="SAM" id="MobiDB-lite"/>
    </source>
</evidence>
<organism evidence="2 3">
    <name type="scientific">Ganoderma sinense ZZ0214-1</name>
    <dbReference type="NCBI Taxonomy" id="1077348"/>
    <lineage>
        <taxon>Eukaryota</taxon>
        <taxon>Fungi</taxon>
        <taxon>Dikarya</taxon>
        <taxon>Basidiomycota</taxon>
        <taxon>Agaricomycotina</taxon>
        <taxon>Agaricomycetes</taxon>
        <taxon>Polyporales</taxon>
        <taxon>Polyporaceae</taxon>
        <taxon>Ganoderma</taxon>
    </lineage>
</organism>
<feature type="compositionally biased region" description="Acidic residues" evidence="1">
    <location>
        <begin position="125"/>
        <end position="135"/>
    </location>
</feature>
<evidence type="ECO:0000313" key="2">
    <source>
        <dbReference type="EMBL" id="PIL27168.1"/>
    </source>
</evidence>
<dbReference type="OrthoDB" id="2754196at2759"/>
<sequence>MPATRMKAGHPIRRVVMQSLLDLLSVKRSKSEVRRFLRKPRRATKRSGTEYELLVKFEIGKPGLCAYEMRDVWRVGGEERYLEAIDEDGKPKYILPRGHRIRLLRVERVERGQATTALCAPQSESESEFESDSEGAESAPAKGLM</sequence>
<dbReference type="AlphaFoldDB" id="A0A2G8S0T6"/>
<name>A0A2G8S0T6_9APHY</name>
<accession>A0A2G8S0T6</accession>
<gene>
    <name evidence="2" type="ORF">GSI_10310</name>
</gene>
<dbReference type="Proteomes" id="UP000230002">
    <property type="component" value="Unassembled WGS sequence"/>
</dbReference>
<keyword evidence="3" id="KW-1185">Reference proteome</keyword>
<dbReference type="EMBL" id="AYKW01000034">
    <property type="protein sequence ID" value="PIL27168.1"/>
    <property type="molecule type" value="Genomic_DNA"/>
</dbReference>
<proteinExistence type="predicted"/>
<evidence type="ECO:0000313" key="3">
    <source>
        <dbReference type="Proteomes" id="UP000230002"/>
    </source>
</evidence>
<feature type="region of interest" description="Disordered" evidence="1">
    <location>
        <begin position="115"/>
        <end position="145"/>
    </location>
</feature>
<protein>
    <submittedName>
        <fullName evidence="2">Uncharacterized protein</fullName>
    </submittedName>
</protein>